<evidence type="ECO:0000313" key="1">
    <source>
        <dbReference type="Proteomes" id="UP000887574"/>
    </source>
</evidence>
<dbReference type="Proteomes" id="UP000887574">
    <property type="component" value="Unplaced"/>
</dbReference>
<organism evidence="1 2">
    <name type="scientific">Ditylenchus dipsaci</name>
    <dbReference type="NCBI Taxonomy" id="166011"/>
    <lineage>
        <taxon>Eukaryota</taxon>
        <taxon>Metazoa</taxon>
        <taxon>Ecdysozoa</taxon>
        <taxon>Nematoda</taxon>
        <taxon>Chromadorea</taxon>
        <taxon>Rhabditida</taxon>
        <taxon>Tylenchina</taxon>
        <taxon>Tylenchomorpha</taxon>
        <taxon>Sphaerularioidea</taxon>
        <taxon>Anguinidae</taxon>
        <taxon>Anguininae</taxon>
        <taxon>Ditylenchus</taxon>
    </lineage>
</organism>
<dbReference type="WBParaSite" id="jg26659">
    <property type="protein sequence ID" value="jg26659"/>
    <property type="gene ID" value="jg26659"/>
</dbReference>
<accession>A0A915E7T8</accession>
<dbReference type="AlphaFoldDB" id="A0A915E7T8"/>
<evidence type="ECO:0000313" key="2">
    <source>
        <dbReference type="WBParaSite" id="jg26659"/>
    </source>
</evidence>
<protein>
    <submittedName>
        <fullName evidence="2">Uncharacterized protein</fullName>
    </submittedName>
</protein>
<name>A0A915E7T8_9BILA</name>
<proteinExistence type="predicted"/>
<sequence length="97" mass="11210">MFVYFLLPETKNKLTDAIAAEIRTRSKTISFTRHNKVSTKKRASLDEKQRLILSDSEVGLYKYLSLRRSIETSNQTETSTLKTLYNDSRESNAFLIS</sequence>
<reference evidence="2" key="1">
    <citation type="submission" date="2022-11" db="UniProtKB">
        <authorList>
            <consortium name="WormBaseParasite"/>
        </authorList>
    </citation>
    <scope>IDENTIFICATION</scope>
</reference>
<keyword evidence="1" id="KW-1185">Reference proteome</keyword>